<sequence>MAPTLWLAMLTAASLTIFLIMSIIYMSPTAKSQKSELTEAIKKTNWKF</sequence>
<keyword evidence="1" id="KW-1133">Transmembrane helix</keyword>
<keyword evidence="1" id="KW-0472">Membrane</keyword>
<keyword evidence="2" id="KW-0496">Mitochondrion</keyword>
<evidence type="ECO:0000256" key="1">
    <source>
        <dbReference type="SAM" id="Phobius"/>
    </source>
</evidence>
<name>A0A5H2XSF7_GRAJA</name>
<proteinExistence type="predicted"/>
<organism evidence="2">
    <name type="scientific">Grandidierella japonica</name>
    <name type="common">Amphipod</name>
    <dbReference type="NCBI Taxonomy" id="429032"/>
    <lineage>
        <taxon>Eukaryota</taxon>
        <taxon>Metazoa</taxon>
        <taxon>Ecdysozoa</taxon>
        <taxon>Arthropoda</taxon>
        <taxon>Crustacea</taxon>
        <taxon>Multicrustacea</taxon>
        <taxon>Malacostraca</taxon>
        <taxon>Eumalacostraca</taxon>
        <taxon>Peracarida</taxon>
        <taxon>Amphipoda</taxon>
        <taxon>Senticaudata</taxon>
        <taxon>Corophiida</taxon>
        <taxon>Corophiidira</taxon>
        <taxon>Corophioidea</taxon>
        <taxon>Corophiidae</taxon>
        <taxon>Grandidierella</taxon>
    </lineage>
</organism>
<keyword evidence="1" id="KW-0812">Transmembrane</keyword>
<accession>A0A5H2XSF7</accession>
<dbReference type="AlphaFoldDB" id="A0A5H2XSF7"/>
<evidence type="ECO:0000313" key="2">
    <source>
        <dbReference type="EMBL" id="BBN79978.1"/>
    </source>
</evidence>
<dbReference type="EMBL" id="LC500462">
    <property type="protein sequence ID" value="BBN79978.1"/>
    <property type="molecule type" value="Genomic_DNA"/>
</dbReference>
<geneLocation type="mitochondrion" evidence="2"/>
<reference evidence="2" key="1">
    <citation type="submission" date="2019-09" db="EMBL/GenBank/DDBJ databases">
        <title>The complete mitochondrial genome of three amphipod species of Grandidierella (Crustacea: Amphipoda) and implications of nuclear mitochondrial DNA.</title>
        <authorList>
            <person name="Hiki K."/>
            <person name="Ariyama H."/>
            <person name="Nakajima N."/>
            <person name="Watanabe H."/>
            <person name="Yamamoto H."/>
        </authorList>
    </citation>
    <scope>NUCLEOTIDE SEQUENCE</scope>
    <source>
        <strain evidence="2">Gjapmt</strain>
    </source>
</reference>
<protein>
    <submittedName>
        <fullName evidence="2">ATP synthase F0 subunit 8</fullName>
    </submittedName>
</protein>
<feature type="transmembrane region" description="Helical" evidence="1">
    <location>
        <begin position="6"/>
        <end position="26"/>
    </location>
</feature>
<gene>
    <name evidence="2" type="primary">atp8</name>
</gene>